<dbReference type="PANTHER" id="PTHR12143:SF19">
    <property type="entry name" value="PEPTIDE-N(4)-(N-ACETYL-BETA-GLUCOSAMINYL)ASPARAGINE AMIDASE"/>
    <property type="match status" value="1"/>
</dbReference>
<reference evidence="6 7" key="1">
    <citation type="submission" date="2024-01" db="EMBL/GenBank/DDBJ databases">
        <title>Comparative genomics of Cryptococcus and Kwoniella reveals pathogenesis evolution and contrasting modes of karyotype evolution via chromosome fusion or intercentromeric recombination.</title>
        <authorList>
            <person name="Coelho M.A."/>
            <person name="David-Palma M."/>
            <person name="Shea T."/>
            <person name="Bowers K."/>
            <person name="McGinley-Smith S."/>
            <person name="Mohammad A.W."/>
            <person name="Gnirke A."/>
            <person name="Yurkov A.M."/>
            <person name="Nowrousian M."/>
            <person name="Sun S."/>
            <person name="Cuomo C.A."/>
            <person name="Heitman J."/>
        </authorList>
    </citation>
    <scope>NUCLEOTIDE SEQUENCE [LARGE SCALE GENOMIC DNA]</scope>
    <source>
        <strain evidence="6">CBS 11374</strain>
    </source>
</reference>
<dbReference type="RefSeq" id="XP_062790386.1">
    <property type="nucleotide sequence ID" value="XM_062934335.1"/>
</dbReference>
<evidence type="ECO:0000313" key="7">
    <source>
        <dbReference type="Proteomes" id="UP001329825"/>
    </source>
</evidence>
<protein>
    <recommendedName>
        <fullName evidence="5">Transglutaminase-like domain-containing protein</fullName>
    </recommendedName>
</protein>
<dbReference type="SUPFAM" id="SSF49899">
    <property type="entry name" value="Concanavalin A-like lectins/glucanases"/>
    <property type="match status" value="1"/>
</dbReference>
<dbReference type="Pfam" id="PF00139">
    <property type="entry name" value="Lectin_legB"/>
    <property type="match status" value="1"/>
</dbReference>
<dbReference type="InterPro" id="IPR002931">
    <property type="entry name" value="Transglutaminase-like"/>
</dbReference>
<dbReference type="GeneID" id="87954722"/>
<evidence type="ECO:0000256" key="3">
    <source>
        <dbReference type="ARBA" id="ARBA00022734"/>
    </source>
</evidence>
<dbReference type="InterPro" id="IPR013320">
    <property type="entry name" value="ConA-like_dom_sf"/>
</dbReference>
<dbReference type="CDD" id="cd01951">
    <property type="entry name" value="lectin_L-type"/>
    <property type="match status" value="1"/>
</dbReference>
<dbReference type="InterPro" id="IPR038765">
    <property type="entry name" value="Papain-like_cys_pep_sf"/>
</dbReference>
<dbReference type="Pfam" id="PF01841">
    <property type="entry name" value="Transglut_core"/>
    <property type="match status" value="1"/>
</dbReference>
<sequence>MAPVPLNPTFANDLSSHHHLVNYIASSLSTRRYDRIPAFHSPSPREVRNLVDLWNELFRVHRLEIQELIRNGRGRRIPNHEMESTLEGLKVHSLSLRGDFHVDISEYELRSILPSFLPTQDLMTNPPFKPFGSTEAEVLALAKWFKSTYFKWVDPVKCPLCDGSTSAIGMDQPTPSERGDGAGRVELHKCRNDHGPCEGLRRFCRYGKIKALTRTREGRCGEWAQMFYTFLRVKGIQSRYVWNSEDHVWCEYWSDTLQHWVHVDPCEAATNKPLVYAKGWGKKQAYCLAFGPYGAEDVTRAYIDDWEDCKGRRRARGWNEIDLRRALYSHTVSLRLKLSPTERIRLEAIDNLQSLWIGDEQGRLAEAERMQLGGRTSGPEDWRAMRDELGLGVDMELVKPKFTIIENLEIGNEDLRIFGNTRINDGTILLTDGPSQTSSVFHPTPILKQSSFRSTVKFKLTSPEGGEADGIALVFTSEHYNPKESKSGLGLGGFGLGYDGLGGDGDFAIEIDTYRTQDYADDPPTPHISIHSPPKAHHRYSIGCTKPGSIPHLSDGRVYAFEVIYQSSSKEIKGYLKTSDGEEMQVVNVILPDLDTVEEPEQNADTSRNTNKNARWYMGITGACGGLWQKQEILDWNIDLIEFEKSEDTQVNVDKQKNKLEEVNMEKDEI</sequence>
<dbReference type="InterPro" id="IPR001220">
    <property type="entry name" value="Legume_lectin_dom"/>
</dbReference>
<dbReference type="InterPro" id="IPR050883">
    <property type="entry name" value="PNGase"/>
</dbReference>
<feature type="domain" description="Transglutaminase-like" evidence="5">
    <location>
        <begin position="212"/>
        <end position="267"/>
    </location>
</feature>
<dbReference type="Gene3D" id="2.20.25.10">
    <property type="match status" value="1"/>
</dbReference>
<name>A0ABZ1CY77_9TREE</name>
<dbReference type="InterPro" id="IPR056573">
    <property type="entry name" value="Lectin_L-type_dom"/>
</dbReference>
<dbReference type="Gene3D" id="3.10.620.30">
    <property type="match status" value="1"/>
</dbReference>
<keyword evidence="2" id="KW-0479">Metal-binding</keyword>
<dbReference type="Proteomes" id="UP001329825">
    <property type="component" value="Chromosome 3"/>
</dbReference>
<evidence type="ECO:0000313" key="6">
    <source>
        <dbReference type="EMBL" id="WRT65646.1"/>
    </source>
</evidence>
<keyword evidence="4" id="KW-0862">Zinc</keyword>
<dbReference type="SMART" id="SM00460">
    <property type="entry name" value="TGc"/>
    <property type="match status" value="1"/>
</dbReference>
<evidence type="ECO:0000256" key="4">
    <source>
        <dbReference type="ARBA" id="ARBA00022833"/>
    </source>
</evidence>
<accession>A0ABZ1CY77</accession>
<keyword evidence="7" id="KW-1185">Reference proteome</keyword>
<evidence type="ECO:0000256" key="2">
    <source>
        <dbReference type="ARBA" id="ARBA00022723"/>
    </source>
</evidence>
<comment type="similarity">
    <text evidence="1">Belongs to the transglutaminase-like superfamily. PNGase family.</text>
</comment>
<dbReference type="Gene3D" id="2.60.120.200">
    <property type="match status" value="1"/>
</dbReference>
<gene>
    <name evidence="6" type="ORF">IL334_002591</name>
</gene>
<evidence type="ECO:0000259" key="5">
    <source>
        <dbReference type="SMART" id="SM00460"/>
    </source>
</evidence>
<dbReference type="PANTHER" id="PTHR12143">
    <property type="entry name" value="PEPTIDE N-GLYCANASE PNGASE -RELATED"/>
    <property type="match status" value="1"/>
</dbReference>
<proteinExistence type="inferred from homology"/>
<dbReference type="EMBL" id="CP141883">
    <property type="protein sequence ID" value="WRT65646.1"/>
    <property type="molecule type" value="Genomic_DNA"/>
</dbReference>
<evidence type="ECO:0000256" key="1">
    <source>
        <dbReference type="ARBA" id="ARBA00009390"/>
    </source>
</evidence>
<dbReference type="SUPFAM" id="SSF54001">
    <property type="entry name" value="Cysteine proteinases"/>
    <property type="match status" value="1"/>
</dbReference>
<organism evidence="6 7">
    <name type="scientific">Kwoniella shivajii</name>
    <dbReference type="NCBI Taxonomy" id="564305"/>
    <lineage>
        <taxon>Eukaryota</taxon>
        <taxon>Fungi</taxon>
        <taxon>Dikarya</taxon>
        <taxon>Basidiomycota</taxon>
        <taxon>Agaricomycotina</taxon>
        <taxon>Tremellomycetes</taxon>
        <taxon>Tremellales</taxon>
        <taxon>Cryptococcaceae</taxon>
        <taxon>Kwoniella</taxon>
    </lineage>
</organism>
<keyword evidence="3" id="KW-0430">Lectin</keyword>